<gene>
    <name evidence="2" type="ORF">CDAR_128181</name>
</gene>
<dbReference type="Proteomes" id="UP001054837">
    <property type="component" value="Unassembled WGS sequence"/>
</dbReference>
<feature type="region of interest" description="Disordered" evidence="1">
    <location>
        <begin position="1"/>
        <end position="20"/>
    </location>
</feature>
<accession>A0AAV4UZ57</accession>
<keyword evidence="3" id="KW-1185">Reference proteome</keyword>
<evidence type="ECO:0000313" key="3">
    <source>
        <dbReference type="Proteomes" id="UP001054837"/>
    </source>
</evidence>
<evidence type="ECO:0000256" key="1">
    <source>
        <dbReference type="SAM" id="MobiDB-lite"/>
    </source>
</evidence>
<sequence>MYLRKGEESNVRNGKQFKRESQVQFNARNVKSPTHENSYFLLTLKVYGEFCEKCFSGTTVLSICSGASPRVPETCREIFRWTISDLNSPGDFKLLMLCSVSL</sequence>
<feature type="compositionally biased region" description="Basic and acidic residues" evidence="1">
    <location>
        <begin position="1"/>
        <end position="10"/>
    </location>
</feature>
<evidence type="ECO:0000313" key="2">
    <source>
        <dbReference type="EMBL" id="GIY62749.1"/>
    </source>
</evidence>
<organism evidence="2 3">
    <name type="scientific">Caerostris darwini</name>
    <dbReference type="NCBI Taxonomy" id="1538125"/>
    <lineage>
        <taxon>Eukaryota</taxon>
        <taxon>Metazoa</taxon>
        <taxon>Ecdysozoa</taxon>
        <taxon>Arthropoda</taxon>
        <taxon>Chelicerata</taxon>
        <taxon>Arachnida</taxon>
        <taxon>Araneae</taxon>
        <taxon>Araneomorphae</taxon>
        <taxon>Entelegynae</taxon>
        <taxon>Araneoidea</taxon>
        <taxon>Araneidae</taxon>
        <taxon>Caerostris</taxon>
    </lineage>
</organism>
<dbReference type="AlphaFoldDB" id="A0AAV4UZ57"/>
<protein>
    <submittedName>
        <fullName evidence="2">Uncharacterized protein</fullName>
    </submittedName>
</protein>
<name>A0AAV4UZ57_9ARAC</name>
<proteinExistence type="predicted"/>
<reference evidence="2 3" key="1">
    <citation type="submission" date="2021-06" db="EMBL/GenBank/DDBJ databases">
        <title>Caerostris darwini draft genome.</title>
        <authorList>
            <person name="Kono N."/>
            <person name="Arakawa K."/>
        </authorList>
    </citation>
    <scope>NUCLEOTIDE SEQUENCE [LARGE SCALE GENOMIC DNA]</scope>
</reference>
<comment type="caution">
    <text evidence="2">The sequence shown here is derived from an EMBL/GenBank/DDBJ whole genome shotgun (WGS) entry which is preliminary data.</text>
</comment>
<dbReference type="EMBL" id="BPLQ01012120">
    <property type="protein sequence ID" value="GIY62749.1"/>
    <property type="molecule type" value="Genomic_DNA"/>
</dbReference>